<dbReference type="GO" id="GO:0035735">
    <property type="term" value="P:intraciliary transport involved in cilium assembly"/>
    <property type="evidence" value="ECO:0007669"/>
    <property type="project" value="InterPro"/>
</dbReference>
<organism evidence="3">
    <name type="scientific">Bactrocera dorsalis</name>
    <name type="common">Oriental fruit fly</name>
    <name type="synonym">Dacus dorsalis</name>
    <dbReference type="NCBI Taxonomy" id="27457"/>
    <lineage>
        <taxon>Eukaryota</taxon>
        <taxon>Metazoa</taxon>
        <taxon>Ecdysozoa</taxon>
        <taxon>Arthropoda</taxon>
        <taxon>Hexapoda</taxon>
        <taxon>Insecta</taxon>
        <taxon>Pterygota</taxon>
        <taxon>Neoptera</taxon>
        <taxon>Endopterygota</taxon>
        <taxon>Diptera</taxon>
        <taxon>Brachycera</taxon>
        <taxon>Muscomorpha</taxon>
        <taxon>Tephritoidea</taxon>
        <taxon>Tephritidae</taxon>
        <taxon>Bactrocera</taxon>
        <taxon>Bactrocera</taxon>
    </lineage>
</organism>
<dbReference type="OrthoDB" id="197735at2759"/>
<evidence type="ECO:0000313" key="4">
    <source>
        <dbReference type="RefSeq" id="XP_011213398.1"/>
    </source>
</evidence>
<dbReference type="PANTHER" id="PTHR31540:SF1">
    <property type="entry name" value="CENTROSOMAL PROTEIN OF 131 KDA"/>
    <property type="match status" value="1"/>
</dbReference>
<accession>A0A034VIK2</accession>
<feature type="compositionally biased region" description="Basic and acidic residues" evidence="2">
    <location>
        <begin position="666"/>
        <end position="679"/>
    </location>
</feature>
<feature type="region of interest" description="Disordered" evidence="2">
    <location>
        <begin position="563"/>
        <end position="610"/>
    </location>
</feature>
<feature type="region of interest" description="Disordered" evidence="2">
    <location>
        <begin position="241"/>
        <end position="263"/>
    </location>
</feature>
<feature type="region of interest" description="Disordered" evidence="2">
    <location>
        <begin position="278"/>
        <end position="304"/>
    </location>
</feature>
<feature type="compositionally biased region" description="Polar residues" evidence="2">
    <location>
        <begin position="144"/>
        <end position="165"/>
    </location>
</feature>
<name>A0A034VIK2_BACDO</name>
<dbReference type="GO" id="GO:0005929">
    <property type="term" value="C:cilium"/>
    <property type="evidence" value="ECO:0007669"/>
    <property type="project" value="GOC"/>
</dbReference>
<dbReference type="GO" id="GO:0010824">
    <property type="term" value="P:regulation of centrosome duplication"/>
    <property type="evidence" value="ECO:0007669"/>
    <property type="project" value="TreeGrafter"/>
</dbReference>
<reference evidence="3" key="1">
    <citation type="journal article" date="2014" name="BMC Genomics">
        <title>Characterizing the developmental transcriptome of the oriental fruit fly, Bactrocera dorsalis (Diptera: Tephritidae) through comparative genomic analysis with Drosophila melanogaster utilizing modENCODE datasets.</title>
        <authorList>
            <person name="Geib S.M."/>
            <person name="Calla B."/>
            <person name="Hall B."/>
            <person name="Hou S."/>
            <person name="Manoukis N.C."/>
        </authorList>
    </citation>
    <scope>NUCLEOTIDE SEQUENCE</scope>
    <source>
        <strain evidence="3">Punador</strain>
    </source>
</reference>
<evidence type="ECO:0000256" key="2">
    <source>
        <dbReference type="SAM" id="MobiDB-lite"/>
    </source>
</evidence>
<gene>
    <name evidence="3" type="primary">AZI1</name>
    <name evidence="4" type="synonym">LOC105233126</name>
</gene>
<keyword evidence="1" id="KW-0175">Coiled coil</keyword>
<protein>
    <submittedName>
        <fullName evidence="3">5-azacytidine-induced protein 1</fullName>
    </submittedName>
    <submittedName>
        <fullName evidence="4">centrosomal protein of 131 kDa isoform X1</fullName>
    </submittedName>
</protein>
<feature type="coiled-coil region" evidence="1">
    <location>
        <begin position="943"/>
        <end position="1223"/>
    </location>
</feature>
<dbReference type="GO" id="GO:0034451">
    <property type="term" value="C:centriolar satellite"/>
    <property type="evidence" value="ECO:0007669"/>
    <property type="project" value="TreeGrafter"/>
</dbReference>
<feature type="compositionally biased region" description="Polar residues" evidence="2">
    <location>
        <begin position="490"/>
        <end position="509"/>
    </location>
</feature>
<evidence type="ECO:0000256" key="1">
    <source>
        <dbReference type="SAM" id="Coils"/>
    </source>
</evidence>
<feature type="region of interest" description="Disordered" evidence="2">
    <location>
        <begin position="490"/>
        <end position="512"/>
    </location>
</feature>
<dbReference type="EMBL" id="GAKP01017342">
    <property type="protein sequence ID" value="JAC41610.1"/>
    <property type="molecule type" value="Transcribed_RNA"/>
</dbReference>
<feature type="coiled-coil region" evidence="1">
    <location>
        <begin position="1254"/>
        <end position="1288"/>
    </location>
</feature>
<feature type="compositionally biased region" description="Polar residues" evidence="2">
    <location>
        <begin position="289"/>
        <end position="302"/>
    </location>
</feature>
<dbReference type="InterPro" id="IPR030465">
    <property type="entry name" value="CEP131"/>
</dbReference>
<feature type="compositionally biased region" description="Basic and acidic residues" evidence="2">
    <location>
        <begin position="167"/>
        <end position="184"/>
    </location>
</feature>
<evidence type="ECO:0000313" key="3">
    <source>
        <dbReference type="EMBL" id="JAC41610.1"/>
    </source>
</evidence>
<feature type="compositionally biased region" description="Polar residues" evidence="2">
    <location>
        <begin position="22"/>
        <end position="42"/>
    </location>
</feature>
<dbReference type="RefSeq" id="XP_011213398.1">
    <property type="nucleotide sequence ID" value="XM_011215096.3"/>
</dbReference>
<feature type="compositionally biased region" description="Polar residues" evidence="2">
    <location>
        <begin position="570"/>
        <end position="603"/>
    </location>
</feature>
<proteinExistence type="predicted"/>
<feature type="region of interest" description="Disordered" evidence="2">
    <location>
        <begin position="666"/>
        <end position="692"/>
    </location>
</feature>
<sequence>MDLCLRGSQINLVERQKPRPKYSSQTNLYQPPSGNNPNNYNTRARPRSAQFFTKRSRSSPFLHRPQSAELSQFGAGAGVGAVSSSSFGVGRSSGGNCGQYQGRGGEYVTDKLSKTKRYQSISSSSLLKLLLDEPIKRSWLCRGSVSSPETQSEQSSARKQTSAYNDYNKRTRTDTSSAESERYRKAQTGGVENHRFTMSASTSRLSSGNSVSSYTREKSAGSTASTTSLRATDYWHTSNTTTQTSMLQKQAKPDLPGRVSFSKPNAGLQYEADLSLSDGENENQKSHEFTATTKNAPNNASISEPGPVIPASVSFNSKREFAASTLTCGELATSAGAKKSVHFGATAGGGGILAETYEYPKCPSENCSCSTRSSSTASSTQDVAAEGKCTCDSPTCKLSAERMLRRSSLTDLEDKMDFTVKGDGQKKNAVAEELQVIRDYKNVVGDQLENSVVKQILEEDNTKFGAYDNSHNTLEMPTYLDKYVSPSKSNVYSDKPNNLTETKPSTNFKNGAKKHLVGSTANELNKMDNHLENNFKSQAAYAPTSDTVINNYLKVAATTPLMIKKKENNRPNSGEKQVQNKENTSATAAPKSQPTYSKSNGNTKLKKATSFGSLREDSNLTEFNIDKVDSWMSMHGESMNQQKTLSKHKSLDADFEKLTGGELVEDGHAEDILNERDGDSASQVSTKSDGESTYDEIVSVIKEIDEDKKKDNYAERAANELELKLNTTPDTVTLPASGEQKTAETSKSPDKYKDILSYLDTVEDSCDRTLLETRRSIPESNRSEIEFVVEPDIAEDVPKLADLLMLPNHQLARRVMALSLRANELANAVYLSKEHVMKVRTEKQKSIRTEKATAANRLREQKKHYETIVKRHQGFIEQLLKDKGSLCEKVAALTRRLESQNQAWEHKLETEVARVKETTLAGEKIRRERWVRENTKKIKELTVKGLEAEINKMTCNHQREVNELKQAHQQQLLDSLEEARLKHEQIENSIRESCAQDRESIIEKERLAIRERFERQLDEERKCFDEQRQKLVEDFNAERTRLQNELKMKDADFQARRQELQREKEVELEQTVAELQEKMFKQEEKYQNRINTIEKQYEADFELWKRDYENECKVSQVEKENAIRQHYRAERDRQIDAIVSRMDTEALKHAEEHEAKLNRLKEKYEKDLQLVENAERSLREKYTDTRSSLAEADAKVRNSEAEIKQLKMELEHSKKMCNDFLAERDQLRDNLRNEVQSEVAVIKSERDTEIQKIHKRVQQAIEKKDATIDLLQKENGSLRERCLKLEAVIRQQRKDYCVKLTAVF</sequence>
<feature type="region of interest" description="Disordered" evidence="2">
    <location>
        <begin position="1"/>
        <end position="47"/>
    </location>
</feature>
<feature type="region of interest" description="Disordered" evidence="2">
    <location>
        <begin position="143"/>
        <end position="227"/>
    </location>
</feature>
<feature type="compositionally biased region" description="Polar residues" evidence="2">
    <location>
        <begin position="196"/>
        <end position="227"/>
    </location>
</feature>
<dbReference type="PANTHER" id="PTHR31540">
    <property type="entry name" value="CENTROSOMAL PROTEIN OF 131 KDA"/>
    <property type="match status" value="1"/>
</dbReference>
<reference evidence="4" key="2">
    <citation type="submission" date="2022-04" db="UniProtKB">
        <authorList>
            <consortium name="RefSeq"/>
        </authorList>
    </citation>
    <scope>IDENTIFICATION</scope>
    <source>
        <strain evidence="4">Punador</strain>
    </source>
</reference>
<feature type="region of interest" description="Disordered" evidence="2">
    <location>
        <begin position="729"/>
        <end position="749"/>
    </location>
</feature>